<comment type="catalytic activity">
    <reaction evidence="6 7">
        <text>Release of N-terminal amino acids, preferentially methionine, from peptides and arylamides.</text>
        <dbReference type="EC" id="3.4.11.18"/>
    </reaction>
</comment>
<feature type="binding site" evidence="6">
    <location>
        <position position="207"/>
    </location>
    <ligand>
        <name>a divalent metal cation</name>
        <dbReference type="ChEBI" id="CHEBI:60240"/>
        <label>2</label>
        <note>catalytic</note>
    </ligand>
</feature>
<dbReference type="OrthoDB" id="9802055at2"/>
<dbReference type="GO" id="GO:0046872">
    <property type="term" value="F:metal ion binding"/>
    <property type="evidence" value="ECO:0007669"/>
    <property type="project" value="UniProtKB-UniRule"/>
</dbReference>
<evidence type="ECO:0000256" key="4">
    <source>
        <dbReference type="ARBA" id="ARBA00022723"/>
    </source>
</evidence>
<evidence type="ECO:0000313" key="9">
    <source>
        <dbReference type="EMBL" id="ADD41239.1"/>
    </source>
</evidence>
<comment type="similarity">
    <text evidence="6">Belongs to the peptidase M24A family. Methionine aminopeptidase type 1 subfamily.</text>
</comment>
<dbReference type="EMBL" id="CP001778">
    <property type="protein sequence ID" value="ADD41239.1"/>
    <property type="molecule type" value="Genomic_DNA"/>
</dbReference>
<protein>
    <recommendedName>
        <fullName evidence="6 7">Methionine aminopeptidase</fullName>
        <shortName evidence="6">MAP</shortName>
        <shortName evidence="6">MetAP</shortName>
        <ecNumber evidence="6 7">3.4.11.18</ecNumber>
    </recommendedName>
    <alternativeName>
        <fullName evidence="6">Peptidase M</fullName>
    </alternativeName>
</protein>
<feature type="binding site" evidence="6">
    <location>
        <position position="111"/>
    </location>
    <ligand>
        <name>a divalent metal cation</name>
        <dbReference type="ChEBI" id="CHEBI:60240"/>
        <label>2</label>
        <note>catalytic</note>
    </ligand>
</feature>
<dbReference type="GO" id="GO:0005829">
    <property type="term" value="C:cytosol"/>
    <property type="evidence" value="ECO:0007669"/>
    <property type="project" value="TreeGrafter"/>
</dbReference>
<comment type="function">
    <text evidence="1 6">Removes the N-terminal methionine from nascent proteins. The N-terminal methionine is often cleaved when the second residue in the primary sequence is small and uncharged (Met-Ala-, Cys, Gly, Pro, Ser, Thr, or Val). Requires deformylation of the N(alpha)-formylated initiator methionine before it can be hydrolyzed.</text>
</comment>
<feature type="domain" description="Peptidase M24" evidence="8">
    <location>
        <begin position="12"/>
        <end position="245"/>
    </location>
</feature>
<dbReference type="PANTHER" id="PTHR43330">
    <property type="entry name" value="METHIONINE AMINOPEPTIDASE"/>
    <property type="match status" value="1"/>
</dbReference>
<name>D3PW82_STANL</name>
<reference evidence="9 10" key="1">
    <citation type="journal article" date="2009" name="Stand. Genomic Sci.">
        <title>Complete genome sequence of Stackebrandtia nassauensis type strain (LLR-40K-21).</title>
        <authorList>
            <person name="Munk C."/>
            <person name="Lapidus A."/>
            <person name="Copeland A."/>
            <person name="Jando M."/>
            <person name="Mayilraj S."/>
            <person name="Glavina Del Rio T."/>
            <person name="Nolan M."/>
            <person name="Chen F."/>
            <person name="Lucas S."/>
            <person name="Tice H."/>
            <person name="Cheng J.F."/>
            <person name="Han C."/>
            <person name="Detter J.C."/>
            <person name="Bruce D."/>
            <person name="Goodwin L."/>
            <person name="Chain P."/>
            <person name="Pitluck S."/>
            <person name="Goker M."/>
            <person name="Ovchinikova G."/>
            <person name="Pati A."/>
            <person name="Ivanova N."/>
            <person name="Mavromatis K."/>
            <person name="Chen A."/>
            <person name="Palaniappan K."/>
            <person name="Land M."/>
            <person name="Hauser L."/>
            <person name="Chang Y.J."/>
            <person name="Jeffries C.D."/>
            <person name="Bristow J."/>
            <person name="Eisen J.A."/>
            <person name="Markowitz V."/>
            <person name="Hugenholtz P."/>
            <person name="Kyrpides N.C."/>
            <person name="Klenk H.P."/>
        </authorList>
    </citation>
    <scope>NUCLEOTIDE SEQUENCE [LARGE SCALE GENOMIC DNA]</scope>
    <source>
        <strain evidence="10">DSM 44728 / CIP 108903 / NRRL B-16338 / NBRC 102104 / LLR-40K-21</strain>
    </source>
</reference>
<evidence type="ECO:0000256" key="1">
    <source>
        <dbReference type="ARBA" id="ARBA00002521"/>
    </source>
</evidence>
<organism evidence="9 10">
    <name type="scientific">Stackebrandtia nassauensis (strain DSM 44728 / CIP 108903 / NRRL B-16338 / NBRC 102104 / LLR-40K-21)</name>
    <dbReference type="NCBI Taxonomy" id="446470"/>
    <lineage>
        <taxon>Bacteria</taxon>
        <taxon>Bacillati</taxon>
        <taxon>Actinomycetota</taxon>
        <taxon>Actinomycetes</taxon>
        <taxon>Glycomycetales</taxon>
        <taxon>Glycomycetaceae</taxon>
        <taxon>Stackebrandtia</taxon>
    </lineage>
</organism>
<dbReference type="GO" id="GO:0006508">
    <property type="term" value="P:proteolysis"/>
    <property type="evidence" value="ECO:0007669"/>
    <property type="project" value="UniProtKB-KW"/>
</dbReference>
<keyword evidence="5 6" id="KW-0378">Hydrolase</keyword>
<dbReference type="PANTHER" id="PTHR43330:SF27">
    <property type="entry name" value="METHIONINE AMINOPEPTIDASE"/>
    <property type="match status" value="1"/>
</dbReference>
<dbReference type="InterPro" id="IPR000994">
    <property type="entry name" value="Pept_M24"/>
</dbReference>
<feature type="binding site" evidence="6">
    <location>
        <position position="181"/>
    </location>
    <ligand>
        <name>substrate</name>
    </ligand>
</feature>
<dbReference type="InterPro" id="IPR001714">
    <property type="entry name" value="Pept_M24_MAP"/>
</dbReference>
<evidence type="ECO:0000259" key="8">
    <source>
        <dbReference type="Pfam" id="PF00557"/>
    </source>
</evidence>
<evidence type="ECO:0000256" key="2">
    <source>
        <dbReference type="ARBA" id="ARBA00022438"/>
    </source>
</evidence>
<dbReference type="GO" id="GO:0004239">
    <property type="term" value="F:initiator methionyl aminopeptidase activity"/>
    <property type="evidence" value="ECO:0007669"/>
    <property type="project" value="UniProtKB-UniRule"/>
</dbReference>
<feature type="binding site" evidence="6">
    <location>
        <position position="83"/>
    </location>
    <ligand>
        <name>substrate</name>
    </ligand>
</feature>
<accession>D3PW82</accession>
<evidence type="ECO:0000256" key="7">
    <source>
        <dbReference type="RuleBase" id="RU003653"/>
    </source>
</evidence>
<dbReference type="RefSeq" id="WP_013016810.1">
    <property type="nucleotide sequence ID" value="NC_013947.1"/>
</dbReference>
<feature type="binding site" evidence="6">
    <location>
        <position position="111"/>
    </location>
    <ligand>
        <name>a divalent metal cation</name>
        <dbReference type="ChEBI" id="CHEBI:60240"/>
        <label>1</label>
    </ligand>
</feature>
<dbReference type="PRINTS" id="PR00599">
    <property type="entry name" value="MAPEPTIDASE"/>
</dbReference>
<sequence length="268" mass="27681">MIELKTPDEIDAMAEAGAVVARALAAAREHAAIGVSLKELDQVAAEVITSSGATSPFLNYHPSWAPTPFPGVICASVNDAIVHGVPGDYRLADGDLVSIDCGAKLNGWCGDSAISFTVGTAREADVKLSRDTRAAMAAGIAAARPGNRIGDIGAAIAAIGRGNGYGMTEGWGGHGVGHDMHEPPHVPNENRTGYGPRLKPGLVIAIEPMFTAGGDDGFATDPDGWTLRTTDGTRAAHWEHTIAITPEGPRLLTVDIAAGDDPFDLSTV</sequence>
<comment type="cofactor">
    <cofactor evidence="6">
        <name>Co(2+)</name>
        <dbReference type="ChEBI" id="CHEBI:48828"/>
    </cofactor>
    <cofactor evidence="6">
        <name>Zn(2+)</name>
        <dbReference type="ChEBI" id="CHEBI:29105"/>
    </cofactor>
    <cofactor evidence="6">
        <name>Mn(2+)</name>
        <dbReference type="ChEBI" id="CHEBI:29035"/>
    </cofactor>
    <cofactor evidence="6">
        <name>Fe(2+)</name>
        <dbReference type="ChEBI" id="CHEBI:29033"/>
    </cofactor>
    <text evidence="6">Binds 2 divalent metal cations per subunit. Has a high-affinity and a low affinity metal-binding site. The true nature of the physiological cofactor is under debate. The enzyme is active with cobalt, zinc, manganese or divalent iron ions. Most likely, methionine aminopeptidases function as mononuclear Fe(2+)-metalloproteases under physiological conditions, and the catalytically relevant metal-binding site has been assigned to the histidine-containing high-affinity site.</text>
</comment>
<dbReference type="KEGG" id="sna:Snas_1535"/>
<feature type="binding site" evidence="6">
    <location>
        <position position="100"/>
    </location>
    <ligand>
        <name>a divalent metal cation</name>
        <dbReference type="ChEBI" id="CHEBI:60240"/>
        <label>1</label>
    </ligand>
</feature>
<dbReference type="InterPro" id="IPR036005">
    <property type="entry name" value="Creatinase/aminopeptidase-like"/>
</dbReference>
<dbReference type="HOGENOM" id="CLU_015857_0_1_11"/>
<dbReference type="NCBIfam" id="TIGR00500">
    <property type="entry name" value="met_pdase_I"/>
    <property type="match status" value="1"/>
</dbReference>
<dbReference type="HAMAP" id="MF_01974">
    <property type="entry name" value="MetAP_1"/>
    <property type="match status" value="1"/>
</dbReference>
<gene>
    <name evidence="6" type="primary">map</name>
    <name evidence="9" type="ordered locus">Snas_1535</name>
</gene>
<dbReference type="Proteomes" id="UP000000844">
    <property type="component" value="Chromosome"/>
</dbReference>
<dbReference type="AlphaFoldDB" id="D3PW82"/>
<dbReference type="GO" id="GO:0070006">
    <property type="term" value="F:metalloaminopeptidase activity"/>
    <property type="evidence" value="ECO:0007669"/>
    <property type="project" value="UniProtKB-UniRule"/>
</dbReference>
<keyword evidence="3 6" id="KW-0645">Protease</keyword>
<feature type="binding site" evidence="6">
    <location>
        <position position="174"/>
    </location>
    <ligand>
        <name>a divalent metal cation</name>
        <dbReference type="ChEBI" id="CHEBI:60240"/>
        <label>2</label>
        <note>catalytic</note>
    </ligand>
</feature>
<keyword evidence="4 6" id="KW-0479">Metal-binding</keyword>
<dbReference type="InterPro" id="IPR002467">
    <property type="entry name" value="Pept_M24A_MAP1"/>
</dbReference>
<dbReference type="eggNOG" id="COG0024">
    <property type="taxonomic scope" value="Bacteria"/>
</dbReference>
<feature type="binding site" evidence="6">
    <location>
        <position position="239"/>
    </location>
    <ligand>
        <name>a divalent metal cation</name>
        <dbReference type="ChEBI" id="CHEBI:60240"/>
        <label>2</label>
        <note>catalytic</note>
    </ligand>
</feature>
<dbReference type="Pfam" id="PF00557">
    <property type="entry name" value="Peptidase_M24"/>
    <property type="match status" value="1"/>
</dbReference>
<dbReference type="CDD" id="cd01086">
    <property type="entry name" value="MetAP1"/>
    <property type="match status" value="1"/>
</dbReference>
<dbReference type="EC" id="3.4.11.18" evidence="6 7"/>
<dbReference type="Gene3D" id="3.90.230.10">
    <property type="entry name" value="Creatinase/methionine aminopeptidase superfamily"/>
    <property type="match status" value="1"/>
</dbReference>
<evidence type="ECO:0000256" key="6">
    <source>
        <dbReference type="HAMAP-Rule" id="MF_01974"/>
    </source>
</evidence>
<dbReference type="STRING" id="446470.Snas_1535"/>
<keyword evidence="2 6" id="KW-0031">Aminopeptidase</keyword>
<dbReference type="SUPFAM" id="SSF55920">
    <property type="entry name" value="Creatinase/aminopeptidase"/>
    <property type="match status" value="1"/>
</dbReference>
<feature type="binding site" evidence="6">
    <location>
        <position position="239"/>
    </location>
    <ligand>
        <name>a divalent metal cation</name>
        <dbReference type="ChEBI" id="CHEBI:60240"/>
        <label>1</label>
    </ligand>
</feature>
<proteinExistence type="inferred from homology"/>
<evidence type="ECO:0000256" key="3">
    <source>
        <dbReference type="ARBA" id="ARBA00022670"/>
    </source>
</evidence>
<keyword evidence="10" id="KW-1185">Reference proteome</keyword>
<evidence type="ECO:0000313" key="10">
    <source>
        <dbReference type="Proteomes" id="UP000000844"/>
    </source>
</evidence>
<evidence type="ECO:0000256" key="5">
    <source>
        <dbReference type="ARBA" id="ARBA00022801"/>
    </source>
</evidence>
<comment type="subunit">
    <text evidence="6">Monomer.</text>
</comment>